<dbReference type="EMBL" id="DSYZ01000111">
    <property type="protein sequence ID" value="HGT83238.1"/>
    <property type="molecule type" value="Genomic_DNA"/>
</dbReference>
<evidence type="ECO:0000313" key="1">
    <source>
        <dbReference type="EMBL" id="HGT83238.1"/>
    </source>
</evidence>
<dbReference type="InterPro" id="IPR010581">
    <property type="entry name" value="DUF1152"/>
</dbReference>
<proteinExistence type="predicted"/>
<organism evidence="1">
    <name type="scientific">Archaeoglobus fulgidus</name>
    <dbReference type="NCBI Taxonomy" id="2234"/>
    <lineage>
        <taxon>Archaea</taxon>
        <taxon>Methanobacteriati</taxon>
        <taxon>Methanobacteriota</taxon>
        <taxon>Archaeoglobi</taxon>
        <taxon>Archaeoglobales</taxon>
        <taxon>Archaeoglobaceae</taxon>
        <taxon>Archaeoglobus</taxon>
    </lineage>
</organism>
<name>A0A7J3M3F3_ARCFL</name>
<accession>A0A7J3M3F3</accession>
<reference evidence="1" key="1">
    <citation type="journal article" date="2020" name="mSystems">
        <title>Genome- and Community-Level Interaction Insights into Carbon Utilization and Element Cycling Functions of Hydrothermarchaeota in Hydrothermal Sediment.</title>
        <authorList>
            <person name="Zhou Z."/>
            <person name="Liu Y."/>
            <person name="Xu W."/>
            <person name="Pan J."/>
            <person name="Luo Z.H."/>
            <person name="Li M."/>
        </authorList>
    </citation>
    <scope>NUCLEOTIDE SEQUENCE [LARGE SCALE GENOMIC DNA]</scope>
    <source>
        <strain evidence="1">SpSt-587</strain>
    </source>
</reference>
<gene>
    <name evidence="1" type="ORF">ENT52_05875</name>
</gene>
<sequence>MELIKLIKACRKKKAFVFGIGGGGDIVSTIPVANFLRLFDFEVIHGGVMWDRLILDPKPGPRSVEELLNAEKFAETIAIIGEETRTFDGIRPNLARSAKFFGKVVGLDITKGVRKLQRDLEEFIETERIGLLVGVDAGGDAISVGYESGVRSPLADAMSVALLSELEGLVAVTGFGSDGELKIEELMLNISEIMRIHGFLGCSSLSDKDCAEMERVCELVVTEASKIPILAYRGEFGLKKIRKGRTVLITPLSALVLYFKAKAVMEVNESAKLVLNANSIEAANQILNKNGIITELDYEKTVS</sequence>
<protein>
    <submittedName>
        <fullName evidence="1">DUF1152 domain-containing protein</fullName>
    </submittedName>
</protein>
<comment type="caution">
    <text evidence="1">The sequence shown here is derived from an EMBL/GenBank/DDBJ whole genome shotgun (WGS) entry which is preliminary data.</text>
</comment>
<dbReference type="Pfam" id="PF06626">
    <property type="entry name" value="DUF1152"/>
    <property type="match status" value="1"/>
</dbReference>
<dbReference type="AlphaFoldDB" id="A0A7J3M3F3"/>